<evidence type="ECO:0000313" key="2">
    <source>
        <dbReference type="Proteomes" id="UP000053660"/>
    </source>
</evidence>
<gene>
    <name evidence="1" type="ORF">OESDEN_03376</name>
</gene>
<evidence type="ECO:0000313" key="1">
    <source>
        <dbReference type="EMBL" id="KHJ96656.1"/>
    </source>
</evidence>
<dbReference type="AlphaFoldDB" id="A0A0B1TKR8"/>
<sequence length="154" mass="16801">MSFAHSLVCRPSTSGEVLVLANCEVDIPQASNAAAIAIPSDYTVNLNKILLLFIMISKIIEKRVRLHFNNSGEIEVEGFNIHFAVSVAGPCPLVYVCVAEPRISSERVQEFLLAVKLSVTSRSLKISEIADMYCKGCAPREPSAFGAFFYSRGS</sequence>
<accession>A0A0B1TKR8</accession>
<organism evidence="1 2">
    <name type="scientific">Oesophagostomum dentatum</name>
    <name type="common">Nodular worm</name>
    <dbReference type="NCBI Taxonomy" id="61180"/>
    <lineage>
        <taxon>Eukaryota</taxon>
        <taxon>Metazoa</taxon>
        <taxon>Ecdysozoa</taxon>
        <taxon>Nematoda</taxon>
        <taxon>Chromadorea</taxon>
        <taxon>Rhabditida</taxon>
        <taxon>Rhabditina</taxon>
        <taxon>Rhabditomorpha</taxon>
        <taxon>Strongyloidea</taxon>
        <taxon>Strongylidae</taxon>
        <taxon>Oesophagostomum</taxon>
    </lineage>
</organism>
<dbReference type="Proteomes" id="UP000053660">
    <property type="component" value="Unassembled WGS sequence"/>
</dbReference>
<reference evidence="1 2" key="1">
    <citation type="submission" date="2014-03" db="EMBL/GenBank/DDBJ databases">
        <title>Draft genome of the hookworm Oesophagostomum dentatum.</title>
        <authorList>
            <person name="Mitreva M."/>
        </authorList>
    </citation>
    <scope>NUCLEOTIDE SEQUENCE [LARGE SCALE GENOMIC DNA]</scope>
    <source>
        <strain evidence="1 2">OD-Hann</strain>
    </source>
</reference>
<name>A0A0B1TKR8_OESDE</name>
<protein>
    <submittedName>
        <fullName evidence="1">Uncharacterized protein</fullName>
    </submittedName>
</protein>
<proteinExistence type="predicted"/>
<dbReference type="OrthoDB" id="190375at2759"/>
<keyword evidence="2" id="KW-1185">Reference proteome</keyword>
<dbReference type="EMBL" id="KN549615">
    <property type="protein sequence ID" value="KHJ96656.1"/>
    <property type="molecule type" value="Genomic_DNA"/>
</dbReference>